<keyword evidence="3" id="KW-1185">Reference proteome</keyword>
<dbReference type="GeneID" id="303368486"/>
<accession>A0A1T4QPD3</accession>
<dbReference type="GO" id="GO:0006304">
    <property type="term" value="P:DNA modification"/>
    <property type="evidence" value="ECO:0007669"/>
    <property type="project" value="InterPro"/>
</dbReference>
<protein>
    <submittedName>
        <fullName evidence="2">Eco57I restriction-modification methylase</fullName>
    </submittedName>
</protein>
<feature type="domain" description="Type II methyltransferase M.TaqI-like" evidence="1">
    <location>
        <begin position="285"/>
        <end position="438"/>
    </location>
</feature>
<evidence type="ECO:0000313" key="2">
    <source>
        <dbReference type="EMBL" id="SKA05554.1"/>
    </source>
</evidence>
<name>A0A1T4QPD3_9SPIR</name>
<dbReference type="Proteomes" id="UP000190395">
    <property type="component" value="Unassembled WGS sequence"/>
</dbReference>
<organism evidence="2 3">
    <name type="scientific">Treponema berlinense</name>
    <dbReference type="NCBI Taxonomy" id="225004"/>
    <lineage>
        <taxon>Bacteria</taxon>
        <taxon>Pseudomonadati</taxon>
        <taxon>Spirochaetota</taxon>
        <taxon>Spirochaetia</taxon>
        <taxon>Spirochaetales</taxon>
        <taxon>Treponemataceae</taxon>
        <taxon>Treponema</taxon>
    </lineage>
</organism>
<dbReference type="InterPro" id="IPR002052">
    <property type="entry name" value="DNA_methylase_N6_adenine_CS"/>
</dbReference>
<gene>
    <name evidence="2" type="ORF">SAMN02745152_02061</name>
</gene>
<reference evidence="2 3" key="1">
    <citation type="submission" date="2017-02" db="EMBL/GenBank/DDBJ databases">
        <authorList>
            <person name="Peterson S.W."/>
        </authorList>
    </citation>
    <scope>NUCLEOTIDE SEQUENCE [LARGE SCALE GENOMIC DNA]</scope>
    <source>
        <strain evidence="2 3">ATCC BAA-909</strain>
    </source>
</reference>
<dbReference type="GO" id="GO:0032259">
    <property type="term" value="P:methylation"/>
    <property type="evidence" value="ECO:0007669"/>
    <property type="project" value="UniProtKB-KW"/>
</dbReference>
<dbReference type="GO" id="GO:0003676">
    <property type="term" value="F:nucleic acid binding"/>
    <property type="evidence" value="ECO:0007669"/>
    <property type="project" value="InterPro"/>
</dbReference>
<keyword evidence="2" id="KW-0489">Methyltransferase</keyword>
<keyword evidence="2" id="KW-0808">Transferase</keyword>
<dbReference type="RefSeq" id="WP_234970026.1">
    <property type="nucleotide sequence ID" value="NZ_FUXC01000015.1"/>
</dbReference>
<proteinExistence type="predicted"/>
<sequence length="690" mass="79266">MDKLALEEFSKLKEIIGSTKAQGSTGDININAQGLTDEQYELLQMPEIREKPIKELTPEQQEALACEKEIKKNRDTAISILRGISIRMPLLMYGADLQKNLDGTEDAITLDNFCDLVDDLSWEEFMPKGVTKEIFGQFKKYYDSDVFRESGVKIREMARAADKLSIEERIERISSIFATFRNPDKETVLTPWRVVNMHLAQSLGGWCFYDKDYNEQILEPELIKQNEITDEVFKKNTHILEINSKSGLYALYCAYSVYRTRAKLELGPKPTREMEIDLWKKVLAENIFLICKTPMAKKIVQRTLAGFTGTKVNAHYFEDLVNQLKNKPENFISKVSKKSYWLRHSERSEESMEDNMKFDAIVGNPPYQIMATGEANGSDPIYHLFIDAACKLGEKVSFIHPARFLFNAGKTPKDWNEKMLNDEHYKVVQYWANSGDVFPTVDIKGGVAVTYWDKNKTFEKIGTFTSYPELNGIKKKAAPTEEINSLMSIMYNQTNFDLDVLLKEHPDYIKGIGSEGKDRRLEKNIFDKIPLFTEKKSNEDDIKILGVIKNKRCYRFIPRKYLDISHENLMKYKVLVPRSNGSGAIGEVLSTPILGYTRTFLGIGAFDSKEEAENALKYVKTKFARTMLGILKITQDNPIETWRLVPLQDFTANSDIDWSKSVSEIDKQLYKKYGLSAEEISFIESKVREM</sequence>
<evidence type="ECO:0000313" key="3">
    <source>
        <dbReference type="Proteomes" id="UP000190395"/>
    </source>
</evidence>
<evidence type="ECO:0000259" key="1">
    <source>
        <dbReference type="Pfam" id="PF07669"/>
    </source>
</evidence>
<dbReference type="Gene3D" id="3.40.50.150">
    <property type="entry name" value="Vaccinia Virus protein VP39"/>
    <property type="match status" value="1"/>
</dbReference>
<dbReference type="PROSITE" id="PS00092">
    <property type="entry name" value="N6_MTASE"/>
    <property type="match status" value="1"/>
</dbReference>
<dbReference type="STRING" id="225004.SAMN02745152_02061"/>
<dbReference type="InterPro" id="IPR029063">
    <property type="entry name" value="SAM-dependent_MTases_sf"/>
</dbReference>
<dbReference type="EMBL" id="FUXC01000015">
    <property type="protein sequence ID" value="SKA05554.1"/>
    <property type="molecule type" value="Genomic_DNA"/>
</dbReference>
<dbReference type="SUPFAM" id="SSF53335">
    <property type="entry name" value="S-adenosyl-L-methionine-dependent methyltransferases"/>
    <property type="match status" value="1"/>
</dbReference>
<dbReference type="GO" id="GO:0009007">
    <property type="term" value="F:site-specific DNA-methyltransferase (adenine-specific) activity"/>
    <property type="evidence" value="ECO:0007669"/>
    <property type="project" value="UniProtKB-EC"/>
</dbReference>
<dbReference type="Pfam" id="PF07669">
    <property type="entry name" value="Eco57I"/>
    <property type="match status" value="1"/>
</dbReference>
<dbReference type="AlphaFoldDB" id="A0A1T4QPD3"/>
<dbReference type="InterPro" id="IPR011639">
    <property type="entry name" value="MethylTrfase_TaqI-like_dom"/>
</dbReference>